<feature type="compositionally biased region" description="Basic and acidic residues" evidence="1">
    <location>
        <begin position="760"/>
        <end position="829"/>
    </location>
</feature>
<feature type="compositionally biased region" description="Basic and acidic residues" evidence="1">
    <location>
        <begin position="867"/>
        <end position="892"/>
    </location>
</feature>
<feature type="compositionally biased region" description="Basic and acidic residues" evidence="1">
    <location>
        <begin position="580"/>
        <end position="607"/>
    </location>
</feature>
<feature type="compositionally biased region" description="Polar residues" evidence="1">
    <location>
        <begin position="440"/>
        <end position="459"/>
    </location>
</feature>
<feature type="compositionally biased region" description="Basic and acidic residues" evidence="1">
    <location>
        <begin position="844"/>
        <end position="859"/>
    </location>
</feature>
<feature type="compositionally biased region" description="Polar residues" evidence="1">
    <location>
        <begin position="927"/>
        <end position="940"/>
    </location>
</feature>
<evidence type="ECO:0000313" key="2">
    <source>
        <dbReference type="EMBL" id="GBN03637.1"/>
    </source>
</evidence>
<feature type="compositionally biased region" description="Basic and acidic residues" evidence="1">
    <location>
        <begin position="685"/>
        <end position="750"/>
    </location>
</feature>
<accession>A0A4Y2KPR7</accession>
<comment type="caution">
    <text evidence="2">The sequence shown here is derived from an EMBL/GenBank/DDBJ whole genome shotgun (WGS) entry which is preliminary data.</text>
</comment>
<protein>
    <submittedName>
        <fullName evidence="2">Uncharacterized protein</fullName>
    </submittedName>
</protein>
<feature type="compositionally biased region" description="Basic and acidic residues" evidence="1">
    <location>
        <begin position="1083"/>
        <end position="1093"/>
    </location>
</feature>
<feature type="compositionally biased region" description="Basic and acidic residues" evidence="1">
    <location>
        <begin position="535"/>
        <end position="570"/>
    </location>
</feature>
<feature type="region of interest" description="Disordered" evidence="1">
    <location>
        <begin position="679"/>
        <end position="829"/>
    </location>
</feature>
<dbReference type="EMBL" id="BGPR01004814">
    <property type="protein sequence ID" value="GBN03637.1"/>
    <property type="molecule type" value="Genomic_DNA"/>
</dbReference>
<feature type="region of interest" description="Disordered" evidence="1">
    <location>
        <begin position="372"/>
        <end position="664"/>
    </location>
</feature>
<feature type="compositionally biased region" description="Basic and acidic residues" evidence="1">
    <location>
        <begin position="960"/>
        <end position="1027"/>
    </location>
</feature>
<dbReference type="AlphaFoldDB" id="A0A4Y2KPR7"/>
<feature type="compositionally biased region" description="Basic and acidic residues" evidence="1">
    <location>
        <begin position="914"/>
        <end position="924"/>
    </location>
</feature>
<reference evidence="2 3" key="1">
    <citation type="journal article" date="2019" name="Sci. Rep.">
        <title>Orb-weaving spider Araneus ventricosus genome elucidates the spidroin gene catalogue.</title>
        <authorList>
            <person name="Kono N."/>
            <person name="Nakamura H."/>
            <person name="Ohtoshi R."/>
            <person name="Moran D.A.P."/>
            <person name="Shinohara A."/>
            <person name="Yoshida Y."/>
            <person name="Fujiwara M."/>
            <person name="Mori M."/>
            <person name="Tomita M."/>
            <person name="Arakawa K."/>
        </authorList>
    </citation>
    <scope>NUCLEOTIDE SEQUENCE [LARGE SCALE GENOMIC DNA]</scope>
</reference>
<evidence type="ECO:0000313" key="3">
    <source>
        <dbReference type="Proteomes" id="UP000499080"/>
    </source>
</evidence>
<dbReference type="Proteomes" id="UP000499080">
    <property type="component" value="Unassembled WGS sequence"/>
</dbReference>
<feature type="compositionally biased region" description="Basic and acidic residues" evidence="1">
    <location>
        <begin position="1035"/>
        <end position="1058"/>
    </location>
</feature>
<sequence>MSKRHLFSASLFDTLFQHNLISSDGYVKANDDQIFAFRKFLVRQARDKTTNLYKVRKEMVDEVCNLLKEDELNLKETKRLVLLLHQLNLKITPGGILESEEPEERKPSYLGTSEPNKSIWERQLLEEEKRLEVLRRDLKELDDWLGEIGKAGTKVHKSAIKIPADSKKDEFRYRERTARRNLDMERARRRLILTYHAENAKSIKRTLAHKDHPGRVRFEKNVASETERKKESGESFVTAASEFSFLLRTPLSVTQKEMELARNIIASGEEDESHLRVKKSKATEKIDVQPGVQLDIDEHIRFRPSKDVSTFVSEPIMEVVKDDFEVALKCKRYKSEPTFDGKSSATGPTIDEAKQYIIIYGDEGKETEFKVEDDELGSDEKIKPDKHKISIETDDNRPKSILKVSRKSIKMSSSSSKDNKPVSKERSMEFKDHKNRPTSKRQSTENSKGQKATSSSSLMRTKVAEVAQGVKDVKPVGGDKDENNAKIENKQKIIDSKVYIKEKRNILKTSGDENGTKHQTDSQVEGKSLDGSITPKEDKRVSKERSVEYKDDKNRPISKRQSAEDRKEGKTTNSSLKRKNVPEITRREKGVKPAGQDKNENKAKIDNKQNIIDSKGNNDKMGSILKTMDVEDENKLQAERSPNLTQGKVDNKNYPEIESEGDEVLSLEKKLSLEKDFKIAQLTEPIKDDFADDKNKKTTDNQEKNIDSEENSKKKEDSSKSDNEGNIEEQSKLKDVSKNKNDDELRDKIIKGHPKVKPKEKHEKVIDSEENSKKKEDSSKNDNEGSIEEQPKLKENVSRSKRDDGQRDKTIKAHAEAESKEDQVLTEDHHLSLEKDFQLAQRYELEKSDPKSRSEERFVSDAGSVENIKDFEEENKQKDGNVKSEKYVKDSAESNPEDSEVLTLDQQLSLESEINFRKSKEMRQRNSKANSSENDGNINIKNAVGMSDAKQNADESNPEETQKDIEGKNKDDDERNDKTIKAHDKAESKEDKVLTEDHHLSLEKDFQLAQRYELEKSDPKSRSEERFVSNAGSEKNIKDFEVEDKQKDDNVKSGKEATDSAESNPEDSEVLTLDQQLSMESEINFRKSKEMRQRNSKANSSENDSNINTKNAVGMSDSSENAKQNADESNPEEFPKSH</sequence>
<dbReference type="OrthoDB" id="6420120at2759"/>
<keyword evidence="3" id="KW-1185">Reference proteome</keyword>
<organism evidence="2 3">
    <name type="scientific">Araneus ventricosus</name>
    <name type="common">Orbweaver spider</name>
    <name type="synonym">Epeira ventricosa</name>
    <dbReference type="NCBI Taxonomy" id="182803"/>
    <lineage>
        <taxon>Eukaryota</taxon>
        <taxon>Metazoa</taxon>
        <taxon>Ecdysozoa</taxon>
        <taxon>Arthropoda</taxon>
        <taxon>Chelicerata</taxon>
        <taxon>Arachnida</taxon>
        <taxon>Araneae</taxon>
        <taxon>Araneomorphae</taxon>
        <taxon>Entelegynae</taxon>
        <taxon>Araneoidea</taxon>
        <taxon>Araneidae</taxon>
        <taxon>Araneus</taxon>
    </lineage>
</organism>
<feature type="compositionally biased region" description="Basic and acidic residues" evidence="1">
    <location>
        <begin position="471"/>
        <end position="520"/>
    </location>
</feature>
<gene>
    <name evidence="2" type="ORF">AVEN_198022_1</name>
</gene>
<feature type="compositionally biased region" description="Polar residues" evidence="1">
    <location>
        <begin position="1096"/>
        <end position="1128"/>
    </location>
</feature>
<name>A0A4Y2KPR7_ARAVE</name>
<feature type="compositionally biased region" description="Basic and acidic residues" evidence="1">
    <location>
        <begin position="378"/>
        <end position="398"/>
    </location>
</feature>
<proteinExistence type="predicted"/>
<feature type="region of interest" description="Disordered" evidence="1">
    <location>
        <begin position="844"/>
        <end position="1138"/>
    </location>
</feature>
<feature type="compositionally biased region" description="Basic and acidic residues" evidence="1">
    <location>
        <begin position="417"/>
        <end position="432"/>
    </location>
</feature>
<evidence type="ECO:0000256" key="1">
    <source>
        <dbReference type="SAM" id="MobiDB-lite"/>
    </source>
</evidence>